<comment type="caution">
    <text evidence="3">The sequence shown here is derived from an EMBL/GenBank/DDBJ whole genome shotgun (WGS) entry which is preliminary data.</text>
</comment>
<accession>A0ABR2VDP0</accession>
<sequence length="640" mass="70427">MVDCSKINPHGGLALVMALNPYLLAIAAMYPLIGPAVAGSLADIDHVVLFMQENRAFDHYFGTLAGVRGFSDPNVQVNGNRTVWQQATNEDLNTTASYLNPWYLNYLGDDWLNATQCMEAGDNGWDANHAAYNFGLNDAWATNNTPWSWGHFRRSDIPVQFAIADGWTVGDMYQESVIASTNPNRVTWVSGSNNVPGSPQSSTDGGYPYIDNNETPGCDDLGINCYPLLWKTTAEIYQDNGLTWYVYQDEDNFDDNPLAWFGQFQESSSTSELYERGFAGLTLDTFYAQAASGTLPSISYIIGPSELSEHQPYSPRDGAWLQKKIVDAVTSSPAYNRTALIISYDETGGYGDHVPPYHSPNGTAGEWIQDPYSEFGYTFSGPGFRLPFYIISPWTRGGAVFTEHADHSSQIMFIEEWQRAKGINVTTDQMVPWRREHMSNLVSAFDFENPDYSAPELPYAIAPHVDDSGAYDGAAYCEATYPTQRPPVPYAGANGSTTSVSSLSEQGFKPVRGYLTEGRWLTFESSGNALTAATSALQAIGTATSMGHSDKTQRWVIHAVEIGSDKFRIRSAVNGSWLNASGKLTSTSDQADVFSLGYVASGGHTIQTANRTYMGLGENNKVLSFDQAQYWEVYSVTYDD</sequence>
<keyword evidence="2" id="KW-1133">Transmembrane helix</keyword>
<dbReference type="SUPFAM" id="SSF50405">
    <property type="entry name" value="Actin-crosslinking proteins"/>
    <property type="match status" value="1"/>
</dbReference>
<reference evidence="3 4" key="1">
    <citation type="journal article" date="2024" name="J. Plant Pathol.">
        <title>Sequence and assembly of the genome of Seiridium unicorne, isolate CBS 538.82, causal agent of cypress canker disease.</title>
        <authorList>
            <person name="Scali E."/>
            <person name="Rocca G.D."/>
            <person name="Danti R."/>
            <person name="Garbelotto M."/>
            <person name="Barberini S."/>
            <person name="Baroncelli R."/>
            <person name="Emiliani G."/>
        </authorList>
    </citation>
    <scope>NUCLEOTIDE SEQUENCE [LARGE SCALE GENOMIC DNA]</scope>
    <source>
        <strain evidence="3 4">BM-138-508</strain>
    </source>
</reference>
<evidence type="ECO:0000256" key="1">
    <source>
        <dbReference type="ARBA" id="ARBA00022801"/>
    </source>
</evidence>
<keyword evidence="2" id="KW-0812">Transmembrane</keyword>
<proteinExistence type="predicted"/>
<dbReference type="InterPro" id="IPR007312">
    <property type="entry name" value="Phosphoesterase"/>
</dbReference>
<dbReference type="Proteomes" id="UP001408356">
    <property type="component" value="Unassembled WGS sequence"/>
</dbReference>
<dbReference type="PANTHER" id="PTHR31956">
    <property type="entry name" value="NON-SPECIFIC PHOSPHOLIPASE C4-RELATED"/>
    <property type="match status" value="1"/>
</dbReference>
<name>A0ABR2VDP0_9PEZI</name>
<organism evidence="3 4">
    <name type="scientific">Seiridium unicorne</name>
    <dbReference type="NCBI Taxonomy" id="138068"/>
    <lineage>
        <taxon>Eukaryota</taxon>
        <taxon>Fungi</taxon>
        <taxon>Dikarya</taxon>
        <taxon>Ascomycota</taxon>
        <taxon>Pezizomycotina</taxon>
        <taxon>Sordariomycetes</taxon>
        <taxon>Xylariomycetidae</taxon>
        <taxon>Amphisphaeriales</taxon>
        <taxon>Sporocadaceae</taxon>
        <taxon>Seiridium</taxon>
    </lineage>
</organism>
<evidence type="ECO:0000313" key="4">
    <source>
        <dbReference type="Proteomes" id="UP001408356"/>
    </source>
</evidence>
<feature type="transmembrane region" description="Helical" evidence="2">
    <location>
        <begin position="12"/>
        <end position="33"/>
    </location>
</feature>
<keyword evidence="2" id="KW-0472">Membrane</keyword>
<keyword evidence="4" id="KW-1185">Reference proteome</keyword>
<dbReference type="Pfam" id="PF04185">
    <property type="entry name" value="Phosphoesterase"/>
    <property type="match status" value="1"/>
</dbReference>
<evidence type="ECO:0000256" key="2">
    <source>
        <dbReference type="SAM" id="Phobius"/>
    </source>
</evidence>
<dbReference type="CDD" id="cd16014">
    <property type="entry name" value="PLC"/>
    <property type="match status" value="1"/>
</dbReference>
<keyword evidence="1" id="KW-0378">Hydrolase</keyword>
<dbReference type="EMBL" id="JARVKF010000026">
    <property type="protein sequence ID" value="KAK9424959.1"/>
    <property type="molecule type" value="Genomic_DNA"/>
</dbReference>
<evidence type="ECO:0000313" key="3">
    <source>
        <dbReference type="EMBL" id="KAK9424959.1"/>
    </source>
</evidence>
<dbReference type="InterPro" id="IPR008999">
    <property type="entry name" value="Actin-crosslinking"/>
</dbReference>
<dbReference type="Gene3D" id="3.40.720.10">
    <property type="entry name" value="Alkaline Phosphatase, subunit A"/>
    <property type="match status" value="1"/>
</dbReference>
<dbReference type="InterPro" id="IPR017850">
    <property type="entry name" value="Alkaline_phosphatase_core_sf"/>
</dbReference>
<protein>
    <submittedName>
        <fullName evidence="3">Phospholipase c protein</fullName>
    </submittedName>
</protein>
<dbReference type="PANTHER" id="PTHR31956:SF1">
    <property type="entry name" value="NON-SPECIFIC PHOSPHOLIPASE C1"/>
    <property type="match status" value="1"/>
</dbReference>
<gene>
    <name evidence="3" type="ORF">SUNI508_13280</name>
</gene>